<accession>A0AAN5DAN1</accession>
<sequence length="99" mass="11339">FSRIAMWNSMETQHTRVICASEIRLMAMRKNVAKFFPIYHNAEAGTLVRLDDALALSYGKFRVERVGQDFAIPGVCMHFPKSVLGSPWDTVWLVIIHFP</sequence>
<comment type="caution">
    <text evidence="1">The sequence shown here is derived from an EMBL/GenBank/DDBJ whole genome shotgun (WGS) entry which is preliminary data.</text>
</comment>
<protein>
    <submittedName>
        <fullName evidence="1">Uncharacterized protein</fullName>
    </submittedName>
</protein>
<name>A0AAN5DAN1_9BILA</name>
<keyword evidence="2" id="KW-1185">Reference proteome</keyword>
<reference evidence="2" key="1">
    <citation type="submission" date="2022-10" db="EMBL/GenBank/DDBJ databases">
        <title>Genome assembly of Pristionchus species.</title>
        <authorList>
            <person name="Yoshida K."/>
            <person name="Sommer R.J."/>
        </authorList>
    </citation>
    <scope>NUCLEOTIDE SEQUENCE [LARGE SCALE GENOMIC DNA]</scope>
    <source>
        <strain evidence="2">RS5460</strain>
    </source>
</reference>
<feature type="non-terminal residue" evidence="1">
    <location>
        <position position="99"/>
    </location>
</feature>
<evidence type="ECO:0000313" key="2">
    <source>
        <dbReference type="Proteomes" id="UP001328107"/>
    </source>
</evidence>
<dbReference type="AlphaFoldDB" id="A0AAN5DAN1"/>
<dbReference type="EMBL" id="BTRK01000006">
    <property type="protein sequence ID" value="GMR59135.1"/>
    <property type="molecule type" value="Genomic_DNA"/>
</dbReference>
<dbReference type="Proteomes" id="UP001328107">
    <property type="component" value="Unassembled WGS sequence"/>
</dbReference>
<organism evidence="1 2">
    <name type="scientific">Pristionchus mayeri</name>
    <dbReference type="NCBI Taxonomy" id="1317129"/>
    <lineage>
        <taxon>Eukaryota</taxon>
        <taxon>Metazoa</taxon>
        <taxon>Ecdysozoa</taxon>
        <taxon>Nematoda</taxon>
        <taxon>Chromadorea</taxon>
        <taxon>Rhabditida</taxon>
        <taxon>Rhabditina</taxon>
        <taxon>Diplogasteromorpha</taxon>
        <taxon>Diplogasteroidea</taxon>
        <taxon>Neodiplogasteridae</taxon>
        <taxon>Pristionchus</taxon>
    </lineage>
</organism>
<evidence type="ECO:0000313" key="1">
    <source>
        <dbReference type="EMBL" id="GMR59135.1"/>
    </source>
</evidence>
<gene>
    <name evidence="1" type="ORF">PMAYCL1PPCAC_29330</name>
</gene>
<feature type="non-terminal residue" evidence="1">
    <location>
        <position position="1"/>
    </location>
</feature>
<proteinExistence type="predicted"/>